<organism evidence="3 4">
    <name type="scientific">Terrabacter tumescens</name>
    <dbReference type="NCBI Taxonomy" id="60443"/>
    <lineage>
        <taxon>Bacteria</taxon>
        <taxon>Bacillati</taxon>
        <taxon>Actinomycetota</taxon>
        <taxon>Actinomycetes</taxon>
        <taxon>Micrococcales</taxon>
        <taxon>Intrasporangiaceae</taxon>
        <taxon>Terrabacter</taxon>
    </lineage>
</organism>
<feature type="compositionally biased region" description="Basic and acidic residues" evidence="1">
    <location>
        <begin position="224"/>
        <end position="235"/>
    </location>
</feature>
<evidence type="ECO:0008006" key="5">
    <source>
        <dbReference type="Google" id="ProtNLM"/>
    </source>
</evidence>
<evidence type="ECO:0000256" key="1">
    <source>
        <dbReference type="SAM" id="MobiDB-lite"/>
    </source>
</evidence>
<gene>
    <name evidence="3" type="ORF">GCM10009721_29410</name>
</gene>
<reference evidence="4" key="1">
    <citation type="journal article" date="2019" name="Int. J. Syst. Evol. Microbiol.">
        <title>The Global Catalogue of Microorganisms (GCM) 10K type strain sequencing project: providing services to taxonomists for standard genome sequencing and annotation.</title>
        <authorList>
            <consortium name="The Broad Institute Genomics Platform"/>
            <consortium name="The Broad Institute Genome Sequencing Center for Infectious Disease"/>
            <person name="Wu L."/>
            <person name="Ma J."/>
        </authorList>
    </citation>
    <scope>NUCLEOTIDE SEQUENCE [LARGE SCALE GENOMIC DNA]</scope>
    <source>
        <strain evidence="4">JCM 1365</strain>
    </source>
</reference>
<feature type="region of interest" description="Disordered" evidence="1">
    <location>
        <begin position="81"/>
        <end position="235"/>
    </location>
</feature>
<sequence>MALLGVILLLIGAGAGVVTYLATHAAAGTVAVSAFGFTRNATPLELAIYGAVAVLLFALGWAMVSAAARRRVRLRREEKESARLAEVEENAEAARRDHEHRLQESGLRDEDLRRRESELAARHEGLDTREAELSRREAEWREREGPSVADVVTGRAEGNVHEGTASWTDDERSAGSVERPAETRGSRRTDRTDQTESVDPTGSHADTGHDTGSTSDSTADPAYADERAQQRDGAV</sequence>
<dbReference type="EMBL" id="BMNZ01000005">
    <property type="protein sequence ID" value="GGN00396.1"/>
    <property type="molecule type" value="Genomic_DNA"/>
</dbReference>
<feature type="transmembrane region" description="Helical" evidence="2">
    <location>
        <begin position="47"/>
        <end position="68"/>
    </location>
</feature>
<protein>
    <recommendedName>
        <fullName evidence="5">LapA family protein</fullName>
    </recommendedName>
</protein>
<evidence type="ECO:0000313" key="4">
    <source>
        <dbReference type="Proteomes" id="UP000623461"/>
    </source>
</evidence>
<feature type="compositionally biased region" description="Basic and acidic residues" evidence="1">
    <location>
        <begin position="81"/>
        <end position="145"/>
    </location>
</feature>
<comment type="caution">
    <text evidence="3">The sequence shown here is derived from an EMBL/GenBank/DDBJ whole genome shotgun (WGS) entry which is preliminary data.</text>
</comment>
<feature type="compositionally biased region" description="Low complexity" evidence="1">
    <location>
        <begin position="210"/>
        <end position="220"/>
    </location>
</feature>
<keyword evidence="2" id="KW-0472">Membrane</keyword>
<keyword evidence="4" id="KW-1185">Reference proteome</keyword>
<accession>A0ABQ2I8S0</accession>
<keyword evidence="2" id="KW-1133">Transmembrane helix</keyword>
<dbReference type="RefSeq" id="WP_030199049.1">
    <property type="nucleotide sequence ID" value="NZ_BMNZ01000005.1"/>
</dbReference>
<proteinExistence type="predicted"/>
<dbReference type="Proteomes" id="UP000623461">
    <property type="component" value="Unassembled WGS sequence"/>
</dbReference>
<keyword evidence="2" id="KW-0812">Transmembrane</keyword>
<evidence type="ECO:0000256" key="2">
    <source>
        <dbReference type="SAM" id="Phobius"/>
    </source>
</evidence>
<name>A0ABQ2I8S0_9MICO</name>
<feature type="compositionally biased region" description="Basic and acidic residues" evidence="1">
    <location>
        <begin position="169"/>
        <end position="194"/>
    </location>
</feature>
<evidence type="ECO:0000313" key="3">
    <source>
        <dbReference type="EMBL" id="GGN00396.1"/>
    </source>
</evidence>